<dbReference type="PANTHER" id="PTHR13090:SF1">
    <property type="entry name" value="ARGININE-HYDROXYLASE NDUFAF5, MITOCHONDRIAL"/>
    <property type="match status" value="1"/>
</dbReference>
<feature type="domain" description="Methyltransferase type 11" evidence="3">
    <location>
        <begin position="77"/>
        <end position="134"/>
    </location>
</feature>
<dbReference type="EMBL" id="AOSK01000084">
    <property type="protein sequence ID" value="EYD75364.1"/>
    <property type="molecule type" value="Genomic_DNA"/>
</dbReference>
<dbReference type="Pfam" id="PF08241">
    <property type="entry name" value="Methyltransf_11"/>
    <property type="match status" value="1"/>
</dbReference>
<dbReference type="Gene3D" id="3.40.50.150">
    <property type="entry name" value="Vaccinia Virus protein VP39"/>
    <property type="match status" value="1"/>
</dbReference>
<dbReference type="AlphaFoldDB" id="A0A017HNJ7"/>
<evidence type="ECO:0000259" key="3">
    <source>
        <dbReference type="Pfam" id="PF08241"/>
    </source>
</evidence>
<dbReference type="PATRIC" id="fig|442562.3.peg.3026"/>
<dbReference type="PANTHER" id="PTHR13090">
    <property type="entry name" value="ARGININE-HYDROXYLASE NDUFAF5, MITOCHONDRIAL"/>
    <property type="match status" value="1"/>
</dbReference>
<dbReference type="InterPro" id="IPR029063">
    <property type="entry name" value="SAM-dependent_MTases_sf"/>
</dbReference>
<keyword evidence="2 4" id="KW-0808">Transferase</keyword>
<comment type="caution">
    <text evidence="4">The sequence shown here is derived from an EMBL/GenBank/DDBJ whole genome shotgun (WGS) entry which is preliminary data.</text>
</comment>
<dbReference type="GO" id="GO:0008757">
    <property type="term" value="F:S-adenosylmethionine-dependent methyltransferase activity"/>
    <property type="evidence" value="ECO:0007669"/>
    <property type="project" value="InterPro"/>
</dbReference>
<protein>
    <submittedName>
        <fullName evidence="4">SAM-dependent methyltransferase, BioC-like protein</fullName>
    </submittedName>
</protein>
<reference evidence="4 5" key="1">
    <citation type="submission" date="2013-02" db="EMBL/GenBank/DDBJ databases">
        <authorList>
            <person name="Fiebig A."/>
            <person name="Goeker M."/>
            <person name="Klenk H.-P.P."/>
        </authorList>
    </citation>
    <scope>NUCLEOTIDE SEQUENCE [LARGE SCALE GENOMIC DNA]</scope>
    <source>
        <strain evidence="4 5">DSM 19309</strain>
    </source>
</reference>
<keyword evidence="5" id="KW-1185">Reference proteome</keyword>
<name>A0A017HNJ7_9RHOB</name>
<dbReference type="HOGENOM" id="CLU_046586_0_3_5"/>
<keyword evidence="1 4" id="KW-0489">Methyltransferase</keyword>
<evidence type="ECO:0000313" key="4">
    <source>
        <dbReference type="EMBL" id="EYD75364.1"/>
    </source>
</evidence>
<evidence type="ECO:0000256" key="2">
    <source>
        <dbReference type="ARBA" id="ARBA00022679"/>
    </source>
</evidence>
<dbReference type="SUPFAM" id="SSF53335">
    <property type="entry name" value="S-adenosyl-L-methionine-dependent methyltransferases"/>
    <property type="match status" value="1"/>
</dbReference>
<dbReference type="InterPro" id="IPR050602">
    <property type="entry name" value="Malonyl-ACP_OMT"/>
</dbReference>
<dbReference type="STRING" id="442562.Rumeso_03076"/>
<gene>
    <name evidence="4" type="ORF">Rumeso_03076</name>
</gene>
<dbReference type="GO" id="GO:0032259">
    <property type="term" value="P:methylation"/>
    <property type="evidence" value="ECO:0007669"/>
    <property type="project" value="UniProtKB-KW"/>
</dbReference>
<evidence type="ECO:0000313" key="5">
    <source>
        <dbReference type="Proteomes" id="UP000019666"/>
    </source>
</evidence>
<dbReference type="InterPro" id="IPR013216">
    <property type="entry name" value="Methyltransf_11"/>
</dbReference>
<sequence length="288" mass="30840">MPSTPRASSAALCILRRLPYMGAIMAQLTDRSALGRHRARASALFLREAVADEVQDRLAEVNRRFTAPAVVTPFPEVWQGRLPGARIVPDAEVLDLPEGAQDLVIHDLCLHWADDPVGQLVQCARALQPDGLLVATLFGGLTLAELRGALAEAEVEATGGLSPRVAPMGEIRDLGNLLGRAGLALPVADAAPFDVSYSDALALMRDLRAMGEANALAGRLRRFTRRAVLLGAMARYPVNDEGRAVAHFEVVTLTGWKPAPSQPKALRPGSAVRSLADALDEARRERGD</sequence>
<proteinExistence type="predicted"/>
<organism evidence="4 5">
    <name type="scientific">Rubellimicrobium mesophilum DSM 19309</name>
    <dbReference type="NCBI Taxonomy" id="442562"/>
    <lineage>
        <taxon>Bacteria</taxon>
        <taxon>Pseudomonadati</taxon>
        <taxon>Pseudomonadota</taxon>
        <taxon>Alphaproteobacteria</taxon>
        <taxon>Rhodobacterales</taxon>
        <taxon>Roseobacteraceae</taxon>
        <taxon>Rubellimicrobium</taxon>
    </lineage>
</organism>
<evidence type="ECO:0000256" key="1">
    <source>
        <dbReference type="ARBA" id="ARBA00022603"/>
    </source>
</evidence>
<accession>A0A017HNJ7</accession>
<dbReference type="Proteomes" id="UP000019666">
    <property type="component" value="Unassembled WGS sequence"/>
</dbReference>